<name>A0A9P7JIE0_9AGAM</name>
<dbReference type="Proteomes" id="UP000807769">
    <property type="component" value="Unassembled WGS sequence"/>
</dbReference>
<gene>
    <name evidence="1" type="ORF">BJ212DRAFT_1262685</name>
</gene>
<sequence>MTSLKRKVTNENFMFYISTPNQPLTKCVRHIVHQLTDTEVAAERASFTAKRQTREVAHCEAAAKKVQDDCVQCLGNALQAIKGVGFSTLAEFMLELMNTNDQQHSAHMSWTLGTHRHLLLENIQIQHPDIVDPWAVSLTAELLASEGQKLAEFLHPASRQVSDILGKWSLERIFQEVEHLAPVLCTLLRCISFDQCHSSERHDCDLVCQSQCNLQPTLNLITYTDIGYCCLYACTSS</sequence>
<dbReference type="EMBL" id="JABBWG010000004">
    <property type="protein sequence ID" value="KAG1823919.1"/>
    <property type="molecule type" value="Genomic_DNA"/>
</dbReference>
<proteinExistence type="predicted"/>
<keyword evidence="2" id="KW-1185">Reference proteome</keyword>
<dbReference type="AlphaFoldDB" id="A0A9P7JIE0"/>
<evidence type="ECO:0000313" key="1">
    <source>
        <dbReference type="EMBL" id="KAG1823919.1"/>
    </source>
</evidence>
<reference evidence="1" key="1">
    <citation type="journal article" date="2020" name="New Phytol.">
        <title>Comparative genomics reveals dynamic genome evolution in host specialist ectomycorrhizal fungi.</title>
        <authorList>
            <person name="Lofgren L.A."/>
            <person name="Nguyen N.H."/>
            <person name="Vilgalys R."/>
            <person name="Ruytinx J."/>
            <person name="Liao H.L."/>
            <person name="Branco S."/>
            <person name="Kuo A."/>
            <person name="LaButti K."/>
            <person name="Lipzen A."/>
            <person name="Andreopoulos W."/>
            <person name="Pangilinan J."/>
            <person name="Riley R."/>
            <person name="Hundley H."/>
            <person name="Na H."/>
            <person name="Barry K."/>
            <person name="Grigoriev I.V."/>
            <person name="Stajich J.E."/>
            <person name="Kennedy P.G."/>
        </authorList>
    </citation>
    <scope>NUCLEOTIDE SEQUENCE</scope>
    <source>
        <strain evidence="1">MN1</strain>
    </source>
</reference>
<evidence type="ECO:0000313" key="2">
    <source>
        <dbReference type="Proteomes" id="UP000807769"/>
    </source>
</evidence>
<dbReference type="RefSeq" id="XP_041197979.1">
    <property type="nucleotide sequence ID" value="XM_041330287.1"/>
</dbReference>
<comment type="caution">
    <text evidence="1">The sequence shown here is derived from an EMBL/GenBank/DDBJ whole genome shotgun (WGS) entry which is preliminary data.</text>
</comment>
<accession>A0A9P7JIE0</accession>
<organism evidence="1 2">
    <name type="scientific">Suillus subaureus</name>
    <dbReference type="NCBI Taxonomy" id="48587"/>
    <lineage>
        <taxon>Eukaryota</taxon>
        <taxon>Fungi</taxon>
        <taxon>Dikarya</taxon>
        <taxon>Basidiomycota</taxon>
        <taxon>Agaricomycotina</taxon>
        <taxon>Agaricomycetes</taxon>
        <taxon>Agaricomycetidae</taxon>
        <taxon>Boletales</taxon>
        <taxon>Suillineae</taxon>
        <taxon>Suillaceae</taxon>
        <taxon>Suillus</taxon>
    </lineage>
</organism>
<dbReference type="OrthoDB" id="2690078at2759"/>
<dbReference type="GeneID" id="64624304"/>
<protein>
    <submittedName>
        <fullName evidence="1">Uncharacterized protein</fullName>
    </submittedName>
</protein>